<name>A0ABP7FPR1_9MICO</name>
<accession>A0ABP7FPR1</accession>
<proteinExistence type="predicted"/>
<protein>
    <submittedName>
        <fullName evidence="1">Uncharacterized protein</fullName>
    </submittedName>
</protein>
<evidence type="ECO:0000313" key="1">
    <source>
        <dbReference type="EMBL" id="GAA3743962.1"/>
    </source>
</evidence>
<dbReference type="Proteomes" id="UP001501004">
    <property type="component" value="Unassembled WGS sequence"/>
</dbReference>
<reference evidence="2" key="1">
    <citation type="journal article" date="2019" name="Int. J. Syst. Evol. Microbiol.">
        <title>The Global Catalogue of Microorganisms (GCM) 10K type strain sequencing project: providing services to taxonomists for standard genome sequencing and annotation.</title>
        <authorList>
            <consortium name="The Broad Institute Genomics Platform"/>
            <consortium name="The Broad Institute Genome Sequencing Center for Infectious Disease"/>
            <person name="Wu L."/>
            <person name="Ma J."/>
        </authorList>
    </citation>
    <scope>NUCLEOTIDE SEQUENCE [LARGE SCALE GENOMIC DNA]</scope>
    <source>
        <strain evidence="2">JCM 16949</strain>
    </source>
</reference>
<sequence length="156" mass="17110">MVIGLTVLVLLAMNLVMVPFWRLRATLRQRFPDRLVHLSYESTQSSGGACDIPPDAIGQFSVVLTATSTGLQLWRGRDPYVVLDIPAEHIHGVDFVCTRWRRPMMRVTLTEPAATLLFLVADEVALGIGGSSPTKVEQIVEEIATALDKSNPKVGL</sequence>
<dbReference type="EMBL" id="BAABAE010000003">
    <property type="protein sequence ID" value="GAA3743962.1"/>
    <property type="molecule type" value="Genomic_DNA"/>
</dbReference>
<organism evidence="1 2">
    <name type="scientific">Leifsonella bigeumensis</name>
    <dbReference type="NCBI Taxonomy" id="433643"/>
    <lineage>
        <taxon>Bacteria</taxon>
        <taxon>Bacillati</taxon>
        <taxon>Actinomycetota</taxon>
        <taxon>Actinomycetes</taxon>
        <taxon>Micrococcales</taxon>
        <taxon>Microbacteriaceae</taxon>
        <taxon>Leifsonella</taxon>
    </lineage>
</organism>
<comment type="caution">
    <text evidence="1">The sequence shown here is derived from an EMBL/GenBank/DDBJ whole genome shotgun (WGS) entry which is preliminary data.</text>
</comment>
<keyword evidence="2" id="KW-1185">Reference proteome</keyword>
<evidence type="ECO:0000313" key="2">
    <source>
        <dbReference type="Proteomes" id="UP001501004"/>
    </source>
</evidence>
<gene>
    <name evidence="1" type="ORF">GCM10022239_19250</name>
</gene>